<dbReference type="AlphaFoldDB" id="A0A2R7UPH4"/>
<accession>A0A2R7UPH4</accession>
<gene>
    <name evidence="1" type="ORF">DBB42_05015</name>
</gene>
<proteinExistence type="predicted"/>
<name>A0A2R7UPH4_PSEDL</name>
<comment type="caution">
    <text evidence="1">The sequence shown here is derived from an EMBL/GenBank/DDBJ whole genome shotgun (WGS) entry which is preliminary data.</text>
</comment>
<dbReference type="Proteomes" id="UP000244874">
    <property type="component" value="Unassembled WGS sequence"/>
</dbReference>
<reference evidence="1 2" key="1">
    <citation type="submission" date="2018-04" db="EMBL/GenBank/DDBJ databases">
        <authorList>
            <person name="Go L.Y."/>
            <person name="Mitchell J.A."/>
        </authorList>
    </citation>
    <scope>NUCLEOTIDE SEQUENCE [LARGE SCALE GENOMIC DNA]</scope>
    <source>
        <strain evidence="1 2">KCJK7865</strain>
    </source>
</reference>
<dbReference type="EMBL" id="QANO01000081">
    <property type="protein sequence ID" value="PTU53352.1"/>
    <property type="molecule type" value="Genomic_DNA"/>
</dbReference>
<evidence type="ECO:0000313" key="1">
    <source>
        <dbReference type="EMBL" id="PTU53352.1"/>
    </source>
</evidence>
<protein>
    <submittedName>
        <fullName evidence="1">Uncharacterized protein</fullName>
    </submittedName>
</protein>
<evidence type="ECO:0000313" key="2">
    <source>
        <dbReference type="Proteomes" id="UP000244874"/>
    </source>
</evidence>
<organism evidence="1 2">
    <name type="scientific">Pseudomonas plecoglossicida</name>
    <dbReference type="NCBI Taxonomy" id="70775"/>
    <lineage>
        <taxon>Bacteria</taxon>
        <taxon>Pseudomonadati</taxon>
        <taxon>Pseudomonadota</taxon>
        <taxon>Gammaproteobacteria</taxon>
        <taxon>Pseudomonadales</taxon>
        <taxon>Pseudomonadaceae</taxon>
        <taxon>Pseudomonas</taxon>
    </lineage>
</organism>
<sequence length="63" mass="6913">MAAGRRNRTCGSKKIALCCLLRPYRRQAGSHRYTTTLKACIVPVGAGLPAIGPVKHRTRYQTS</sequence>